<feature type="domain" description="PA14" evidence="5">
    <location>
        <begin position="33"/>
        <end position="173"/>
    </location>
</feature>
<reference evidence="6 7" key="1">
    <citation type="submission" date="2019-04" db="EMBL/GenBank/DDBJ databases">
        <title>Streptomyces lasaliensis sp. nov., an Actinomycete isolated from soil which produces the polyether antibiotic lasalocid.</title>
        <authorList>
            <person name="Erwin G."/>
            <person name="Haber C."/>
        </authorList>
    </citation>
    <scope>NUCLEOTIDE SEQUENCE [LARGE SCALE GENOMIC DNA]</scope>
    <source>
        <strain evidence="6 7">X-537</strain>
    </source>
</reference>
<dbReference type="InterPro" id="IPR003961">
    <property type="entry name" value="FN3_dom"/>
</dbReference>
<dbReference type="SMART" id="SM00060">
    <property type="entry name" value="FN3"/>
    <property type="match status" value="2"/>
</dbReference>
<dbReference type="PROSITE" id="PS50853">
    <property type="entry name" value="FN3"/>
    <property type="match status" value="2"/>
</dbReference>
<keyword evidence="1" id="KW-0326">Glycosidase</keyword>
<feature type="domain" description="Fibronectin type-III" evidence="4">
    <location>
        <begin position="271"/>
        <end position="360"/>
    </location>
</feature>
<dbReference type="InterPro" id="IPR011658">
    <property type="entry name" value="PA14_dom"/>
</dbReference>
<name>A0A4U5WL54_STRLS</name>
<sequence>MKPVSLATAVVLATAGGLLTAVAASPASAATTCTAPVYKRQIYANTNFSGTAKQTGCDAAISENWGTGAPASGVPRDNFSVRWSVTRDFGSGGPFALSASGLDGIRVYLDGSLKISLWKNTSTAVGKTVYLTVPSGKHTLRVDYAHWTGSAKVAFTYTPRTTATVDKVRPLAPTGTAWNYRVADANRTTATLSWAANKEMDLAGYRVYRQAAGSTAWTRIGATTTARRTFDDTPPQTGQSYRYQIRAYDKAGNESAGTAALGPVPTPDLTAPAAPVLTVTSSVDTNTLSWKAPSDAVAYSVFRKKSDETEWKEYTPEITTTTWKDDFPEYGKPYDYKVRAYDAAWNHADSAVVTGRTTIAVPQHVTVATPDQGAVVSWTDPAGNDTADYTVLRSPATSAARTWTNVTCGSRKTATDASGATVRTCTDSSGDRGKPYAYVVRRKDTDGRWSSPSAETVVTRPGDEVAPPAVTGLTAQALEYGVRLQWHASTAADLAEYRIYEQPADFDTPQYVGTVDATRTYATLRMAADGEQKRYVVLAADRWGNVASYVGDPEGDGTYWDQPVAAAKITELDLRPTAQAPENTACDLDAIALASGAVQVDPYCYGARFKEADGYQVYRWDRVKATWTRLTDAPVTTSYWTDTTAPSGTTLYYLVSFKNEDGTEAFSNVDDAVTGPAV</sequence>
<dbReference type="InterPro" id="IPR036116">
    <property type="entry name" value="FN3_sf"/>
</dbReference>
<evidence type="ECO:0000259" key="4">
    <source>
        <dbReference type="PROSITE" id="PS50853"/>
    </source>
</evidence>
<keyword evidence="7" id="KW-1185">Reference proteome</keyword>
<dbReference type="Gene3D" id="2.60.40.10">
    <property type="entry name" value="Immunoglobulins"/>
    <property type="match status" value="5"/>
</dbReference>
<dbReference type="Pfam" id="PF07691">
    <property type="entry name" value="PA14"/>
    <property type="match status" value="1"/>
</dbReference>
<dbReference type="SMART" id="SM00758">
    <property type="entry name" value="PA14"/>
    <property type="match status" value="1"/>
</dbReference>
<dbReference type="Proteomes" id="UP000305929">
    <property type="component" value="Unassembled WGS sequence"/>
</dbReference>
<organism evidence="6 7">
    <name type="scientific">Streptomyces lasalocidi</name>
    <name type="common">Streptomyces lasaliensis</name>
    <dbReference type="NCBI Taxonomy" id="324833"/>
    <lineage>
        <taxon>Bacteria</taxon>
        <taxon>Bacillati</taxon>
        <taxon>Actinomycetota</taxon>
        <taxon>Actinomycetes</taxon>
        <taxon>Kitasatosporales</taxon>
        <taxon>Streptomycetaceae</taxon>
        <taxon>Streptomyces</taxon>
    </lineage>
</organism>
<accession>A0A4U5WL54</accession>
<evidence type="ECO:0008006" key="8">
    <source>
        <dbReference type="Google" id="ProtNLM"/>
    </source>
</evidence>
<dbReference type="GO" id="GO:0016798">
    <property type="term" value="F:hydrolase activity, acting on glycosyl bonds"/>
    <property type="evidence" value="ECO:0007669"/>
    <property type="project" value="UniProtKB-KW"/>
</dbReference>
<evidence type="ECO:0000256" key="1">
    <source>
        <dbReference type="ARBA" id="ARBA00023295"/>
    </source>
</evidence>
<keyword evidence="3" id="KW-0732">Signal</keyword>
<comment type="caution">
    <text evidence="6">The sequence shown here is derived from an EMBL/GenBank/DDBJ whole genome shotgun (WGS) entry which is preliminary data.</text>
</comment>
<feature type="chain" id="PRO_5020992401" description="Cellulose 1,4-beta-cellobiosidase" evidence="3">
    <location>
        <begin position="30"/>
        <end position="678"/>
    </location>
</feature>
<dbReference type="InterPro" id="IPR013783">
    <property type="entry name" value="Ig-like_fold"/>
</dbReference>
<dbReference type="PROSITE" id="PS51820">
    <property type="entry name" value="PA14"/>
    <property type="match status" value="1"/>
</dbReference>
<evidence type="ECO:0000259" key="5">
    <source>
        <dbReference type="PROSITE" id="PS51820"/>
    </source>
</evidence>
<keyword evidence="1" id="KW-0378">Hydrolase</keyword>
<evidence type="ECO:0000256" key="3">
    <source>
        <dbReference type="SAM" id="SignalP"/>
    </source>
</evidence>
<gene>
    <name evidence="6" type="ORF">E4U91_18630</name>
</gene>
<dbReference type="RefSeq" id="WP_137307912.1">
    <property type="nucleotide sequence ID" value="NZ_SZNQ01000001.1"/>
</dbReference>
<dbReference type="GO" id="GO:0000272">
    <property type="term" value="P:polysaccharide catabolic process"/>
    <property type="evidence" value="ECO:0007669"/>
    <property type="project" value="UniProtKB-KW"/>
</dbReference>
<dbReference type="CDD" id="cd00063">
    <property type="entry name" value="FN3"/>
    <property type="match status" value="2"/>
</dbReference>
<dbReference type="SUPFAM" id="SSF56988">
    <property type="entry name" value="Anthrax protective antigen"/>
    <property type="match status" value="1"/>
</dbReference>
<evidence type="ECO:0000256" key="2">
    <source>
        <dbReference type="ARBA" id="ARBA00023326"/>
    </source>
</evidence>
<evidence type="ECO:0000313" key="7">
    <source>
        <dbReference type="Proteomes" id="UP000305929"/>
    </source>
</evidence>
<keyword evidence="2" id="KW-0624">Polysaccharide degradation</keyword>
<dbReference type="SUPFAM" id="SSF49265">
    <property type="entry name" value="Fibronectin type III"/>
    <property type="match status" value="2"/>
</dbReference>
<keyword evidence="2" id="KW-0119">Carbohydrate metabolism</keyword>
<proteinExistence type="predicted"/>
<feature type="signal peptide" evidence="3">
    <location>
        <begin position="1"/>
        <end position="29"/>
    </location>
</feature>
<evidence type="ECO:0000313" key="6">
    <source>
        <dbReference type="EMBL" id="TKT01911.1"/>
    </source>
</evidence>
<dbReference type="EMBL" id="SZNQ01000001">
    <property type="protein sequence ID" value="TKT01911.1"/>
    <property type="molecule type" value="Genomic_DNA"/>
</dbReference>
<feature type="domain" description="Fibronectin type-III" evidence="4">
    <location>
        <begin position="176"/>
        <end position="269"/>
    </location>
</feature>
<dbReference type="OrthoDB" id="9815404at2"/>
<protein>
    <recommendedName>
        <fullName evidence="8">Cellulose 1,4-beta-cellobiosidase</fullName>
    </recommendedName>
</protein>
<dbReference type="AlphaFoldDB" id="A0A4U5WL54"/>
<dbReference type="InterPro" id="IPR037524">
    <property type="entry name" value="PA14/GLEYA"/>
</dbReference>